<comment type="similarity">
    <text evidence="1">Belongs to the glycosyltransferase 2 family.</text>
</comment>
<dbReference type="Proteomes" id="UP000034090">
    <property type="component" value="Unassembled WGS sequence"/>
</dbReference>
<dbReference type="InterPro" id="IPR001173">
    <property type="entry name" value="Glyco_trans_2-like"/>
</dbReference>
<gene>
    <name evidence="5" type="ORF">UV74_C0013G0378</name>
</gene>
<evidence type="ECO:0000256" key="1">
    <source>
        <dbReference type="ARBA" id="ARBA00006739"/>
    </source>
</evidence>
<name>A0A0G1FQF1_9BACT</name>
<evidence type="ECO:0000313" key="5">
    <source>
        <dbReference type="EMBL" id="KKS97256.1"/>
    </source>
</evidence>
<feature type="domain" description="Glycosyltransferase 2-like" evidence="4">
    <location>
        <begin position="4"/>
        <end position="163"/>
    </location>
</feature>
<evidence type="ECO:0000259" key="4">
    <source>
        <dbReference type="Pfam" id="PF00535"/>
    </source>
</evidence>
<dbReference type="STRING" id="1618578.UV74_C0013G0378"/>
<evidence type="ECO:0000256" key="2">
    <source>
        <dbReference type="ARBA" id="ARBA00022676"/>
    </source>
</evidence>
<dbReference type="EMBL" id="LCFQ01000013">
    <property type="protein sequence ID" value="KKS97256.1"/>
    <property type="molecule type" value="Genomic_DNA"/>
</dbReference>
<comment type="caution">
    <text evidence="5">The sequence shown here is derived from an EMBL/GenBank/DDBJ whole genome shotgun (WGS) entry which is preliminary data.</text>
</comment>
<proteinExistence type="inferred from homology"/>
<keyword evidence="2" id="KW-0328">Glycosyltransferase</keyword>
<accession>A0A0G1FQF1</accession>
<dbReference type="Gene3D" id="3.90.550.10">
    <property type="entry name" value="Spore Coat Polysaccharide Biosynthesis Protein SpsA, Chain A"/>
    <property type="match status" value="1"/>
</dbReference>
<dbReference type="PANTHER" id="PTHR43179">
    <property type="entry name" value="RHAMNOSYLTRANSFERASE WBBL"/>
    <property type="match status" value="1"/>
</dbReference>
<sequence>MRVSIVIPSWNSESLLRRNLPKVLEAKKIKSNRINEIIIVDDASQDKTVTFLAKEYRDKIRLFRHRTNRGFASTVNMGARMARSSLICLLNTDVIPEKDFLKKVIPHFKNNQVFAVGLHEKGFGPAKGGYENGYIKHSPLEENDEVQHTFWVSGGSGVFRRKVWLELGGMDDRLLRPFYWEDVDLGYRAQKRAYFMLWEPGAMVVHKHESIINETNFKKKYLEIVKERNQLLVIWKNITSRSMFRKHLEAMFQRTVSSPGYLRVILAALLRLIVVRQGRKREIKQSIVSDESVFSRFK</sequence>
<evidence type="ECO:0000313" key="6">
    <source>
        <dbReference type="Proteomes" id="UP000034090"/>
    </source>
</evidence>
<dbReference type="Pfam" id="PF00535">
    <property type="entry name" value="Glycos_transf_2"/>
    <property type="match status" value="1"/>
</dbReference>
<dbReference type="PANTHER" id="PTHR43179:SF12">
    <property type="entry name" value="GALACTOFURANOSYLTRANSFERASE GLFT2"/>
    <property type="match status" value="1"/>
</dbReference>
<dbReference type="SUPFAM" id="SSF53448">
    <property type="entry name" value="Nucleotide-diphospho-sugar transferases"/>
    <property type="match status" value="1"/>
</dbReference>
<reference evidence="5 6" key="1">
    <citation type="journal article" date="2015" name="Nature">
        <title>rRNA introns, odd ribosomes, and small enigmatic genomes across a large radiation of phyla.</title>
        <authorList>
            <person name="Brown C.T."/>
            <person name="Hug L.A."/>
            <person name="Thomas B.C."/>
            <person name="Sharon I."/>
            <person name="Castelle C.J."/>
            <person name="Singh A."/>
            <person name="Wilkins M.J."/>
            <person name="Williams K.H."/>
            <person name="Banfield J.F."/>
        </authorList>
    </citation>
    <scope>NUCLEOTIDE SEQUENCE [LARGE SCALE GENOMIC DNA]</scope>
</reference>
<keyword evidence="3 5" id="KW-0808">Transferase</keyword>
<dbReference type="AlphaFoldDB" id="A0A0G1FQF1"/>
<dbReference type="GO" id="GO:0016757">
    <property type="term" value="F:glycosyltransferase activity"/>
    <property type="evidence" value="ECO:0007669"/>
    <property type="project" value="UniProtKB-KW"/>
</dbReference>
<protein>
    <submittedName>
        <fullName evidence="5">Glycosyl transferase, family 2</fullName>
    </submittedName>
</protein>
<organism evidence="5 6">
    <name type="scientific">Candidatus Woesebacteria bacterium GW2011_GWB1_43_14</name>
    <dbReference type="NCBI Taxonomy" id="1618578"/>
    <lineage>
        <taxon>Bacteria</taxon>
        <taxon>Candidatus Woeseibacteriota</taxon>
    </lineage>
</organism>
<evidence type="ECO:0000256" key="3">
    <source>
        <dbReference type="ARBA" id="ARBA00022679"/>
    </source>
</evidence>
<dbReference type="InterPro" id="IPR029044">
    <property type="entry name" value="Nucleotide-diphossugar_trans"/>
</dbReference>